<proteinExistence type="predicted"/>
<keyword evidence="3" id="KW-0233">DNA recombination</keyword>
<dbReference type="SUPFAM" id="SSF56349">
    <property type="entry name" value="DNA breaking-rejoining enzymes"/>
    <property type="match status" value="1"/>
</dbReference>
<evidence type="ECO:0000256" key="4">
    <source>
        <dbReference type="PROSITE-ProRule" id="PRU01248"/>
    </source>
</evidence>
<evidence type="ECO:0000256" key="3">
    <source>
        <dbReference type="ARBA" id="ARBA00023172"/>
    </source>
</evidence>
<evidence type="ECO:0000313" key="7">
    <source>
        <dbReference type="Proteomes" id="UP000199702"/>
    </source>
</evidence>
<dbReference type="AlphaFoldDB" id="A0A1H6XGE6"/>
<dbReference type="Pfam" id="PF13102">
    <property type="entry name" value="Phage_int_SAM_5"/>
    <property type="match status" value="1"/>
</dbReference>
<protein>
    <submittedName>
        <fullName evidence="6">Phage integrase family protein</fullName>
    </submittedName>
</protein>
<evidence type="ECO:0000256" key="1">
    <source>
        <dbReference type="ARBA" id="ARBA00022908"/>
    </source>
</evidence>
<sequence length="431" mass="50589">MRTSGTVNFRLKESTKEEKPIFLDFSYGRNKRFKYAVGYSVLPKYWTGSEIKNVVAVRNSNQINDLLRDLKSEILNFVSDCDAKQIVLSNDVFRAHLNKFTHKNQLEEVVEIKQNLFGYFDKYIAHKSKELNRGDKSVTIRSYKQTFKHLREFEFDSGYIVDFETIDNEFYIEFVDYMNNKEYKKGVCYSGNTIGKHIKNFKTFMNSSLQEELHSNMKFKKFKVFTEQTTAIYLTLDEQKSLLDLDLSETPHHELARDVFIIGCEIGQRISDYNDLSRHTIERHENEEYIKINQQKTGNTVLCKITPAIRFIMDKRYEGKFPPKILEQKLNDYIKIVGKKAKINEKVKCEMTRGGAKVQTEEFKYNLIMGHSARRSFCTLKFKAGMPVHYIKLLSGHQTDSEFFKYIRNPKEERIAQITATKEFTDSSLTI</sequence>
<dbReference type="InterPro" id="IPR044068">
    <property type="entry name" value="CB"/>
</dbReference>
<dbReference type="EMBL" id="FNYA01000008">
    <property type="protein sequence ID" value="SEJ26604.1"/>
    <property type="molecule type" value="Genomic_DNA"/>
</dbReference>
<dbReference type="GO" id="GO:0003677">
    <property type="term" value="F:DNA binding"/>
    <property type="evidence" value="ECO:0007669"/>
    <property type="project" value="UniProtKB-UniRule"/>
</dbReference>
<feature type="domain" description="Core-binding (CB)" evidence="5">
    <location>
        <begin position="114"/>
        <end position="209"/>
    </location>
</feature>
<dbReference type="InterPro" id="IPR025269">
    <property type="entry name" value="SAM-like_dom"/>
</dbReference>
<dbReference type="InterPro" id="IPR010998">
    <property type="entry name" value="Integrase_recombinase_N"/>
</dbReference>
<dbReference type="OrthoDB" id="1493636at2"/>
<keyword evidence="7" id="KW-1185">Reference proteome</keyword>
<dbReference type="InterPro" id="IPR002104">
    <property type="entry name" value="Integrase_catalytic"/>
</dbReference>
<dbReference type="Gene3D" id="1.10.443.10">
    <property type="entry name" value="Intergrase catalytic core"/>
    <property type="match status" value="1"/>
</dbReference>
<organism evidence="6 7">
    <name type="scientific">Flavobacterium terrigena</name>
    <dbReference type="NCBI Taxonomy" id="402734"/>
    <lineage>
        <taxon>Bacteria</taxon>
        <taxon>Pseudomonadati</taxon>
        <taxon>Bacteroidota</taxon>
        <taxon>Flavobacteriia</taxon>
        <taxon>Flavobacteriales</taxon>
        <taxon>Flavobacteriaceae</taxon>
        <taxon>Flavobacterium</taxon>
    </lineage>
</organism>
<keyword evidence="2 4" id="KW-0238">DNA-binding</keyword>
<dbReference type="InterPro" id="IPR013762">
    <property type="entry name" value="Integrase-like_cat_sf"/>
</dbReference>
<reference evidence="7" key="1">
    <citation type="submission" date="2016-10" db="EMBL/GenBank/DDBJ databases">
        <authorList>
            <person name="Varghese N."/>
            <person name="Submissions S."/>
        </authorList>
    </citation>
    <scope>NUCLEOTIDE SEQUENCE [LARGE SCALE GENOMIC DNA]</scope>
    <source>
        <strain evidence="7">DSM 17934</strain>
    </source>
</reference>
<dbReference type="STRING" id="402734.SAMN05660918_2801"/>
<name>A0A1H6XGE6_9FLAO</name>
<dbReference type="PROSITE" id="PS51900">
    <property type="entry name" value="CB"/>
    <property type="match status" value="1"/>
</dbReference>
<dbReference type="RefSeq" id="WP_091315123.1">
    <property type="nucleotide sequence ID" value="NZ_CBCSJU010000003.1"/>
</dbReference>
<accession>A0A1H6XGE6</accession>
<dbReference type="Pfam" id="PF00589">
    <property type="entry name" value="Phage_integrase"/>
    <property type="match status" value="1"/>
</dbReference>
<evidence type="ECO:0000313" key="6">
    <source>
        <dbReference type="EMBL" id="SEJ26604.1"/>
    </source>
</evidence>
<dbReference type="Proteomes" id="UP000199702">
    <property type="component" value="Unassembled WGS sequence"/>
</dbReference>
<dbReference type="Gene3D" id="1.10.150.130">
    <property type="match status" value="1"/>
</dbReference>
<dbReference type="GO" id="GO:0015074">
    <property type="term" value="P:DNA integration"/>
    <property type="evidence" value="ECO:0007669"/>
    <property type="project" value="UniProtKB-KW"/>
</dbReference>
<dbReference type="GO" id="GO:0006310">
    <property type="term" value="P:DNA recombination"/>
    <property type="evidence" value="ECO:0007669"/>
    <property type="project" value="UniProtKB-KW"/>
</dbReference>
<evidence type="ECO:0000256" key="2">
    <source>
        <dbReference type="ARBA" id="ARBA00023125"/>
    </source>
</evidence>
<dbReference type="InterPro" id="IPR011010">
    <property type="entry name" value="DNA_brk_join_enz"/>
</dbReference>
<keyword evidence="1" id="KW-0229">DNA integration</keyword>
<evidence type="ECO:0000259" key="5">
    <source>
        <dbReference type="PROSITE" id="PS51900"/>
    </source>
</evidence>
<gene>
    <name evidence="6" type="ORF">SAMN05660918_2801</name>
</gene>